<dbReference type="PANTHER" id="PTHR24305">
    <property type="entry name" value="CYTOCHROME P450"/>
    <property type="match status" value="1"/>
</dbReference>
<keyword evidence="11" id="KW-0503">Monooxygenase</keyword>
<evidence type="ECO:0000256" key="1">
    <source>
        <dbReference type="ARBA" id="ARBA00001971"/>
    </source>
</evidence>
<comment type="cofactor">
    <cofactor evidence="1 13">
        <name>heme</name>
        <dbReference type="ChEBI" id="CHEBI:30413"/>
    </cofactor>
</comment>
<evidence type="ECO:0000256" key="13">
    <source>
        <dbReference type="PIRSR" id="PIRSR602401-1"/>
    </source>
</evidence>
<evidence type="ECO:0000256" key="3">
    <source>
        <dbReference type="ARBA" id="ARBA00004721"/>
    </source>
</evidence>
<keyword evidence="9" id="KW-0560">Oxidoreductase</keyword>
<keyword evidence="12" id="KW-0472">Membrane</keyword>
<evidence type="ECO:0000256" key="6">
    <source>
        <dbReference type="ARBA" id="ARBA00022692"/>
    </source>
</evidence>
<evidence type="ECO:0000256" key="7">
    <source>
        <dbReference type="ARBA" id="ARBA00022723"/>
    </source>
</evidence>
<dbReference type="GO" id="GO:0016705">
    <property type="term" value="F:oxidoreductase activity, acting on paired donors, with incorporation or reduction of molecular oxygen"/>
    <property type="evidence" value="ECO:0007669"/>
    <property type="project" value="InterPro"/>
</dbReference>
<comment type="subcellular location">
    <subcellularLocation>
        <location evidence="2">Membrane</location>
    </subcellularLocation>
</comment>
<dbReference type="InterPro" id="IPR036396">
    <property type="entry name" value="Cyt_P450_sf"/>
</dbReference>
<dbReference type="OrthoDB" id="1470350at2759"/>
<dbReference type="GO" id="GO:0016020">
    <property type="term" value="C:membrane"/>
    <property type="evidence" value="ECO:0007669"/>
    <property type="project" value="UniProtKB-SubCell"/>
</dbReference>
<protein>
    <submittedName>
        <fullName evidence="14">Cytochrome P450</fullName>
    </submittedName>
</protein>
<dbReference type="Gene3D" id="1.10.630.10">
    <property type="entry name" value="Cytochrome P450"/>
    <property type="match status" value="1"/>
</dbReference>
<dbReference type="PRINTS" id="PR00463">
    <property type="entry name" value="EP450I"/>
</dbReference>
<dbReference type="EMBL" id="JABBWG010000003">
    <property type="protein sequence ID" value="KAG1824396.1"/>
    <property type="molecule type" value="Genomic_DNA"/>
</dbReference>
<sequence>MSLILFCLVGSFFLALFKVFNSLLRRPHGIDLNGPDRGNWLSGNIIRLFDGVDYCVNLSEKYGGAVRLHGLYGEIVYVSDPRALHHIVVKDQQIFQEPEDFIVSNKLVFGEGLISTIGEQHRQQRKLISPVFSTSNMQRLLSTVYHITDRLASTLAAKLPADGSHSEVDVLTWLSRCALDSVCHCVLGYTSDSLSAAEDDMYTEALRSVGPLIGNLCLLRPFVLIVMRCCSPYWARKVLDLVTAPWIPTKFMRDIREMRRIVETMDSVSRNVFAEKKAAMEAEDMLCGDSDSIPSMMDIMLKANSALSSAKLTDAELLGQMNVMVFAGLDTTTSALARCVYLLAQHPRVQARLRNEISDVMKFSRQQEDNDIPSAKLPYDVLMNLPFLDSIVKETLRLYPSLPLMIRTATKATTLPLHFPTRSRSGEHTSAVTIPQGTHVIISILAANRHQGIWGADANEWRPERWLSSPLAVPPDTDILAGGEDAMSTSTCAPVLGIKDGVRFPGVYSNMMTFLGGSHSCIGFKFAEMEIKQVLTTLVLRLHFSLPTERNAQGHVKEIQWKLRGFHIPVVEAPAGDGVTPQVPLNVRLVRDDDFVW</sequence>
<dbReference type="PANTHER" id="PTHR24305:SF166">
    <property type="entry name" value="CYTOCHROME P450 12A4, MITOCHONDRIAL-RELATED"/>
    <property type="match status" value="1"/>
</dbReference>
<dbReference type="CDD" id="cd11069">
    <property type="entry name" value="CYP_FUM15-like"/>
    <property type="match status" value="1"/>
</dbReference>
<dbReference type="SUPFAM" id="SSF48264">
    <property type="entry name" value="Cytochrome P450"/>
    <property type="match status" value="1"/>
</dbReference>
<comment type="similarity">
    <text evidence="4">Belongs to the cytochrome P450 family.</text>
</comment>
<evidence type="ECO:0000256" key="5">
    <source>
        <dbReference type="ARBA" id="ARBA00022617"/>
    </source>
</evidence>
<keyword evidence="10 13" id="KW-0408">Iron</keyword>
<evidence type="ECO:0000313" key="14">
    <source>
        <dbReference type="EMBL" id="KAG1824396.1"/>
    </source>
</evidence>
<evidence type="ECO:0000313" key="15">
    <source>
        <dbReference type="Proteomes" id="UP000807769"/>
    </source>
</evidence>
<dbReference type="InterPro" id="IPR001128">
    <property type="entry name" value="Cyt_P450"/>
</dbReference>
<evidence type="ECO:0000256" key="11">
    <source>
        <dbReference type="ARBA" id="ARBA00023033"/>
    </source>
</evidence>
<keyword evidence="6" id="KW-0812">Transmembrane</keyword>
<evidence type="ECO:0000256" key="10">
    <source>
        <dbReference type="ARBA" id="ARBA00023004"/>
    </source>
</evidence>
<evidence type="ECO:0000256" key="2">
    <source>
        <dbReference type="ARBA" id="ARBA00004370"/>
    </source>
</evidence>
<keyword evidence="15" id="KW-1185">Reference proteome</keyword>
<accession>A0A9P7JI93</accession>
<comment type="pathway">
    <text evidence="3">Secondary metabolite biosynthesis; terpenoid biosynthesis.</text>
</comment>
<keyword evidence="7 13" id="KW-0479">Metal-binding</keyword>
<dbReference type="Pfam" id="PF00067">
    <property type="entry name" value="p450"/>
    <property type="match status" value="1"/>
</dbReference>
<evidence type="ECO:0000256" key="8">
    <source>
        <dbReference type="ARBA" id="ARBA00022989"/>
    </source>
</evidence>
<reference evidence="14" key="1">
    <citation type="journal article" date="2020" name="New Phytol.">
        <title>Comparative genomics reveals dynamic genome evolution in host specialist ectomycorrhizal fungi.</title>
        <authorList>
            <person name="Lofgren L.A."/>
            <person name="Nguyen N.H."/>
            <person name="Vilgalys R."/>
            <person name="Ruytinx J."/>
            <person name="Liao H.L."/>
            <person name="Branco S."/>
            <person name="Kuo A."/>
            <person name="LaButti K."/>
            <person name="Lipzen A."/>
            <person name="Andreopoulos W."/>
            <person name="Pangilinan J."/>
            <person name="Riley R."/>
            <person name="Hundley H."/>
            <person name="Na H."/>
            <person name="Barry K."/>
            <person name="Grigoriev I.V."/>
            <person name="Stajich J.E."/>
            <person name="Kennedy P.G."/>
        </authorList>
    </citation>
    <scope>NUCLEOTIDE SEQUENCE</scope>
    <source>
        <strain evidence="14">MN1</strain>
    </source>
</reference>
<keyword evidence="8" id="KW-1133">Transmembrane helix</keyword>
<evidence type="ECO:0000256" key="12">
    <source>
        <dbReference type="ARBA" id="ARBA00023136"/>
    </source>
</evidence>
<name>A0A9P7JI93_9AGAM</name>
<comment type="caution">
    <text evidence="14">The sequence shown here is derived from an EMBL/GenBank/DDBJ whole genome shotgun (WGS) entry which is preliminary data.</text>
</comment>
<keyword evidence="5 13" id="KW-0349">Heme</keyword>
<dbReference type="GeneID" id="64632871"/>
<gene>
    <name evidence="14" type="ORF">BJ212DRAFT_1454519</name>
</gene>
<dbReference type="GO" id="GO:0004497">
    <property type="term" value="F:monooxygenase activity"/>
    <property type="evidence" value="ECO:0007669"/>
    <property type="project" value="UniProtKB-KW"/>
</dbReference>
<evidence type="ECO:0000256" key="4">
    <source>
        <dbReference type="ARBA" id="ARBA00010617"/>
    </source>
</evidence>
<organism evidence="14 15">
    <name type="scientific">Suillus subaureus</name>
    <dbReference type="NCBI Taxonomy" id="48587"/>
    <lineage>
        <taxon>Eukaryota</taxon>
        <taxon>Fungi</taxon>
        <taxon>Dikarya</taxon>
        <taxon>Basidiomycota</taxon>
        <taxon>Agaricomycotina</taxon>
        <taxon>Agaricomycetes</taxon>
        <taxon>Agaricomycetidae</taxon>
        <taxon>Boletales</taxon>
        <taxon>Suillineae</taxon>
        <taxon>Suillaceae</taxon>
        <taxon>Suillus</taxon>
    </lineage>
</organism>
<dbReference type="GO" id="GO:0020037">
    <property type="term" value="F:heme binding"/>
    <property type="evidence" value="ECO:0007669"/>
    <property type="project" value="InterPro"/>
</dbReference>
<dbReference type="InterPro" id="IPR050121">
    <property type="entry name" value="Cytochrome_P450_monoxygenase"/>
</dbReference>
<dbReference type="AlphaFoldDB" id="A0A9P7JI93"/>
<proteinExistence type="inferred from homology"/>
<evidence type="ECO:0000256" key="9">
    <source>
        <dbReference type="ARBA" id="ARBA00023002"/>
    </source>
</evidence>
<dbReference type="InterPro" id="IPR002401">
    <property type="entry name" value="Cyt_P450_E_grp-I"/>
</dbReference>
<dbReference type="RefSeq" id="XP_041198113.1">
    <property type="nucleotide sequence ID" value="XM_041338855.1"/>
</dbReference>
<dbReference type="GO" id="GO:0005506">
    <property type="term" value="F:iron ion binding"/>
    <property type="evidence" value="ECO:0007669"/>
    <property type="project" value="InterPro"/>
</dbReference>
<dbReference type="Proteomes" id="UP000807769">
    <property type="component" value="Unassembled WGS sequence"/>
</dbReference>
<feature type="binding site" description="axial binding residue" evidence="13">
    <location>
        <position position="521"/>
    </location>
    <ligand>
        <name>heme</name>
        <dbReference type="ChEBI" id="CHEBI:30413"/>
    </ligand>
    <ligandPart>
        <name>Fe</name>
        <dbReference type="ChEBI" id="CHEBI:18248"/>
    </ligandPart>
</feature>